<dbReference type="PROSITE" id="PS50011">
    <property type="entry name" value="PROTEIN_KINASE_DOM"/>
    <property type="match status" value="1"/>
</dbReference>
<reference evidence="2 3" key="1">
    <citation type="journal article" date="2010" name="Cell">
        <title>The genome of Naegleria gruberi illuminates early eukaryotic versatility.</title>
        <authorList>
            <person name="Fritz-Laylin L.K."/>
            <person name="Prochnik S.E."/>
            <person name="Ginger M.L."/>
            <person name="Dacks J.B."/>
            <person name="Carpenter M.L."/>
            <person name="Field M.C."/>
            <person name="Kuo A."/>
            <person name="Paredez A."/>
            <person name="Chapman J."/>
            <person name="Pham J."/>
            <person name="Shu S."/>
            <person name="Neupane R."/>
            <person name="Cipriano M."/>
            <person name="Mancuso J."/>
            <person name="Tu H."/>
            <person name="Salamov A."/>
            <person name="Lindquist E."/>
            <person name="Shapiro H."/>
            <person name="Lucas S."/>
            <person name="Grigoriev I.V."/>
            <person name="Cande W.Z."/>
            <person name="Fulton C."/>
            <person name="Rokhsar D.S."/>
            <person name="Dawson S.C."/>
        </authorList>
    </citation>
    <scope>NUCLEOTIDE SEQUENCE [LARGE SCALE GENOMIC DNA]</scope>
    <source>
        <strain evidence="2 3">NEG-M</strain>
    </source>
</reference>
<gene>
    <name evidence="2" type="ORF">NAEGRDRAFT_76135</name>
</gene>
<dbReference type="EMBL" id="GG738935">
    <property type="protein sequence ID" value="EFC36227.1"/>
    <property type="molecule type" value="Genomic_DNA"/>
</dbReference>
<dbReference type="RefSeq" id="XP_002668971.1">
    <property type="nucleotide sequence ID" value="XM_002668925.1"/>
</dbReference>
<dbReference type="GO" id="GO:0044773">
    <property type="term" value="P:mitotic DNA damage checkpoint signaling"/>
    <property type="evidence" value="ECO:0007669"/>
    <property type="project" value="TreeGrafter"/>
</dbReference>
<dbReference type="Gene3D" id="1.10.510.10">
    <property type="entry name" value="Transferase(Phosphotransferase) domain 1"/>
    <property type="match status" value="1"/>
</dbReference>
<proteinExistence type="predicted"/>
<sequence>MLNNHSTSSLCKSKKEYEVISINQNGSGFLVSTVKEKNTDKEFFMYSFQSGNEYFMNLIVKSSPYLVPMVDVIFEQVPDNQISDSYLEVEILRNDHQIVEESFSKLEIVIPKSECSLLEFLNGEKVIHCNESDQILLEWVLQLIKGVKSLHEQGFVHRNIIPFHIHIYSDEEGKYFVKLGGTWSSCQIGYKEEPYNSEIKAPEIRIGDEEFDYLPSLDIYSLGITISQILERVKVSDSILSLVNSFIDQMTSEDPEQRPTIDDCFWFFKRHLYPPKPYRFTNKLFDCFIKFSQ</sequence>
<feature type="domain" description="Protein kinase" evidence="1">
    <location>
        <begin position="1"/>
        <end position="293"/>
    </location>
</feature>
<dbReference type="OrthoDB" id="6718656at2759"/>
<dbReference type="InterPro" id="IPR011009">
    <property type="entry name" value="Kinase-like_dom_sf"/>
</dbReference>
<dbReference type="GO" id="GO:0005524">
    <property type="term" value="F:ATP binding"/>
    <property type="evidence" value="ECO:0007669"/>
    <property type="project" value="InterPro"/>
</dbReference>
<dbReference type="InterPro" id="IPR000719">
    <property type="entry name" value="Prot_kinase_dom"/>
</dbReference>
<dbReference type="KEGG" id="ngr:NAEGRDRAFT_76135"/>
<dbReference type="STRING" id="5762.D2W404"/>
<dbReference type="PANTHER" id="PTHR44167:SF24">
    <property type="entry name" value="SERINE_THREONINE-PROTEIN KINASE CHK2"/>
    <property type="match status" value="1"/>
</dbReference>
<dbReference type="GeneID" id="8860898"/>
<dbReference type="SMART" id="SM00220">
    <property type="entry name" value="S_TKc"/>
    <property type="match status" value="1"/>
</dbReference>
<dbReference type="AlphaFoldDB" id="D2W404"/>
<accession>D2W404</accession>
<dbReference type="GO" id="GO:0004674">
    <property type="term" value="F:protein serine/threonine kinase activity"/>
    <property type="evidence" value="ECO:0007669"/>
    <property type="project" value="TreeGrafter"/>
</dbReference>
<evidence type="ECO:0000313" key="2">
    <source>
        <dbReference type="EMBL" id="EFC36227.1"/>
    </source>
</evidence>
<evidence type="ECO:0000313" key="3">
    <source>
        <dbReference type="Proteomes" id="UP000006671"/>
    </source>
</evidence>
<name>D2W404_NAEGR</name>
<dbReference type="Proteomes" id="UP000006671">
    <property type="component" value="Unassembled WGS sequence"/>
</dbReference>
<dbReference type="InParanoid" id="D2W404"/>
<dbReference type="PANTHER" id="PTHR44167">
    <property type="entry name" value="OVARIAN-SPECIFIC SERINE/THREONINE-PROTEIN KINASE LOK-RELATED"/>
    <property type="match status" value="1"/>
</dbReference>
<protein>
    <submittedName>
        <fullName evidence="2">Predicted protein</fullName>
    </submittedName>
</protein>
<organism evidence="3">
    <name type="scientific">Naegleria gruberi</name>
    <name type="common">Amoeba</name>
    <dbReference type="NCBI Taxonomy" id="5762"/>
    <lineage>
        <taxon>Eukaryota</taxon>
        <taxon>Discoba</taxon>
        <taxon>Heterolobosea</taxon>
        <taxon>Tetramitia</taxon>
        <taxon>Eutetramitia</taxon>
        <taxon>Vahlkampfiidae</taxon>
        <taxon>Naegleria</taxon>
    </lineage>
</organism>
<dbReference type="SUPFAM" id="SSF56112">
    <property type="entry name" value="Protein kinase-like (PK-like)"/>
    <property type="match status" value="1"/>
</dbReference>
<dbReference type="GO" id="GO:0005634">
    <property type="term" value="C:nucleus"/>
    <property type="evidence" value="ECO:0007669"/>
    <property type="project" value="TreeGrafter"/>
</dbReference>
<keyword evidence="3" id="KW-1185">Reference proteome</keyword>
<dbReference type="VEuPathDB" id="AmoebaDB:NAEGRDRAFT_76135"/>
<evidence type="ECO:0000259" key="1">
    <source>
        <dbReference type="PROSITE" id="PS50011"/>
    </source>
</evidence>